<organism evidence="13 14">
    <name type="scientific">Diacronema lutheri</name>
    <name type="common">Unicellular marine alga</name>
    <name type="synonym">Monochrysis lutheri</name>
    <dbReference type="NCBI Taxonomy" id="2081491"/>
    <lineage>
        <taxon>Eukaryota</taxon>
        <taxon>Haptista</taxon>
        <taxon>Haptophyta</taxon>
        <taxon>Pavlovophyceae</taxon>
        <taxon>Pavlovales</taxon>
        <taxon>Pavlovaceae</taxon>
        <taxon>Diacronema</taxon>
    </lineage>
</organism>
<protein>
    <recommendedName>
        <fullName evidence="15">Procollagen-proline 4-dioxygenase</fullName>
    </recommendedName>
</protein>
<dbReference type="AlphaFoldDB" id="A0A8J5XJF7"/>
<name>A0A8J5XJF7_DIALT</name>
<proteinExistence type="predicted"/>
<feature type="domain" description="ShKT" evidence="12">
    <location>
        <begin position="160"/>
        <end position="194"/>
    </location>
</feature>
<dbReference type="GO" id="GO:0005783">
    <property type="term" value="C:endoplasmic reticulum"/>
    <property type="evidence" value="ECO:0007669"/>
    <property type="project" value="TreeGrafter"/>
</dbReference>
<keyword evidence="7" id="KW-1133">Transmembrane helix</keyword>
<dbReference type="SMART" id="SM00254">
    <property type="entry name" value="ShKT"/>
    <property type="match status" value="2"/>
</dbReference>
<reference evidence="13" key="1">
    <citation type="submission" date="2021-05" db="EMBL/GenBank/DDBJ databases">
        <title>The genome of the haptophyte Pavlova lutheri (Diacronema luteri, Pavlovales) - a model for lipid biosynthesis in eukaryotic algae.</title>
        <authorList>
            <person name="Hulatt C.J."/>
            <person name="Posewitz M.C."/>
        </authorList>
    </citation>
    <scope>NUCLEOTIDE SEQUENCE</scope>
    <source>
        <strain evidence="13">NIVA-4/92</strain>
    </source>
</reference>
<evidence type="ECO:0000256" key="5">
    <source>
        <dbReference type="ARBA" id="ARBA00022723"/>
    </source>
</evidence>
<dbReference type="InterPro" id="IPR005123">
    <property type="entry name" value="Oxoglu/Fe-dep_dioxygenase_dom"/>
</dbReference>
<sequence length="438" mass="47298">MAPTSKGKRAAETREKFAGVCALLVALALARRFLDNTVFDALFPSELVAPDEGHAHTAAGTLVMDPAEEADHAAGCLDVSPHCAGWAKAGECAKNAVYMSTNCARACMTCGEQAHVTADRVRPAGTEEGALASAAKAAAAEPTVAAQAEGNADAGGDFVCRNEHESCDSWAQAGECDANPQYMRANCAISCDTCEEMRTACDRVGRKAIQSEPGGINALFERVTTAPEFSRYNPQVLSRNPWVVTLDNFLQDEEGAAFVSRCNGSFARSLAGDQLSPVRTSHQCWCSHDGCLYDPHVVALTRRVSELTRIDEANAEFAQVIQYSPGQFYRAHHDQNSAPWTPQGVRLLTVFMYINDVEEGGGTRFTDLGITVQPERGKAVLWPSVLDSDLSSSEPNTHHEALPPVSGVKFGVNLWLHQYDFKTPSRKGCKWTTRNTAP</sequence>
<evidence type="ECO:0000259" key="12">
    <source>
        <dbReference type="PROSITE" id="PS51670"/>
    </source>
</evidence>
<keyword evidence="9" id="KW-0408">Iron</keyword>
<dbReference type="EMBL" id="JAGTXO010000010">
    <property type="protein sequence ID" value="KAG8465462.1"/>
    <property type="molecule type" value="Genomic_DNA"/>
</dbReference>
<keyword evidence="8" id="KW-0560">Oxidoreductase</keyword>
<dbReference type="GO" id="GO:0031418">
    <property type="term" value="F:L-ascorbic acid binding"/>
    <property type="evidence" value="ECO:0007669"/>
    <property type="project" value="InterPro"/>
</dbReference>
<keyword evidence="6" id="KW-0223">Dioxygenase</keyword>
<evidence type="ECO:0000256" key="4">
    <source>
        <dbReference type="ARBA" id="ARBA00022692"/>
    </source>
</evidence>
<dbReference type="PANTHER" id="PTHR10869">
    <property type="entry name" value="PROLYL 4-HYDROXYLASE ALPHA SUBUNIT"/>
    <property type="match status" value="1"/>
</dbReference>
<dbReference type="OrthoDB" id="10259408at2759"/>
<feature type="domain" description="Fe2OG dioxygenase" evidence="11">
    <location>
        <begin position="314"/>
        <end position="418"/>
    </location>
</feature>
<keyword evidence="14" id="KW-1185">Reference proteome</keyword>
<dbReference type="SMART" id="SM00702">
    <property type="entry name" value="P4Hc"/>
    <property type="match status" value="1"/>
</dbReference>
<evidence type="ECO:0000256" key="8">
    <source>
        <dbReference type="ARBA" id="ARBA00023002"/>
    </source>
</evidence>
<evidence type="ECO:0000256" key="1">
    <source>
        <dbReference type="ARBA" id="ARBA00001961"/>
    </source>
</evidence>
<dbReference type="Proteomes" id="UP000751190">
    <property type="component" value="Unassembled WGS sequence"/>
</dbReference>
<dbReference type="InterPro" id="IPR003582">
    <property type="entry name" value="ShKT_dom"/>
</dbReference>
<comment type="caution">
    <text evidence="13">The sequence shown here is derived from an EMBL/GenBank/DDBJ whole genome shotgun (WGS) entry which is preliminary data.</text>
</comment>
<dbReference type="GO" id="GO:0016020">
    <property type="term" value="C:membrane"/>
    <property type="evidence" value="ECO:0007669"/>
    <property type="project" value="UniProtKB-SubCell"/>
</dbReference>
<dbReference type="OMA" id="RTSHNAW"/>
<dbReference type="PROSITE" id="PS51471">
    <property type="entry name" value="FE2OG_OXY"/>
    <property type="match status" value="1"/>
</dbReference>
<dbReference type="InterPro" id="IPR006620">
    <property type="entry name" value="Pro_4_hyd_alph"/>
</dbReference>
<dbReference type="Gene3D" id="2.60.120.620">
    <property type="entry name" value="q2cbj1_9rhob like domain"/>
    <property type="match status" value="1"/>
</dbReference>
<evidence type="ECO:0000313" key="14">
    <source>
        <dbReference type="Proteomes" id="UP000751190"/>
    </source>
</evidence>
<evidence type="ECO:0000259" key="11">
    <source>
        <dbReference type="PROSITE" id="PS51471"/>
    </source>
</evidence>
<accession>A0A8J5XJF7</accession>
<dbReference type="InterPro" id="IPR045054">
    <property type="entry name" value="P4HA-like"/>
</dbReference>
<keyword evidence="4" id="KW-0812">Transmembrane</keyword>
<dbReference type="Pfam" id="PF01549">
    <property type="entry name" value="ShK"/>
    <property type="match status" value="2"/>
</dbReference>
<dbReference type="InterPro" id="IPR044862">
    <property type="entry name" value="Pro_4_hyd_alph_FE2OG_OXY"/>
</dbReference>
<gene>
    <name evidence="13" type="ORF">KFE25_002769</name>
</gene>
<dbReference type="PANTHER" id="PTHR10869:SF235">
    <property type="entry name" value="PROCOLLAGEN-PROLINE 4-DIOXYGENASE"/>
    <property type="match status" value="1"/>
</dbReference>
<evidence type="ECO:0008006" key="15">
    <source>
        <dbReference type="Google" id="ProtNLM"/>
    </source>
</evidence>
<comment type="subcellular location">
    <subcellularLocation>
        <location evidence="3">Endomembrane system</location>
    </subcellularLocation>
    <subcellularLocation>
        <location evidence="2">Membrane</location>
        <topology evidence="2">Single-pass membrane protein</topology>
    </subcellularLocation>
</comment>
<dbReference type="PROSITE" id="PS51670">
    <property type="entry name" value="SHKT"/>
    <property type="match status" value="2"/>
</dbReference>
<feature type="domain" description="ShKT" evidence="12">
    <location>
        <begin position="76"/>
        <end position="110"/>
    </location>
</feature>
<comment type="cofactor">
    <cofactor evidence="1">
        <name>L-ascorbate</name>
        <dbReference type="ChEBI" id="CHEBI:38290"/>
    </cofactor>
</comment>
<dbReference type="Pfam" id="PF13640">
    <property type="entry name" value="2OG-FeII_Oxy_3"/>
    <property type="match status" value="1"/>
</dbReference>
<evidence type="ECO:0000313" key="13">
    <source>
        <dbReference type="EMBL" id="KAG8465462.1"/>
    </source>
</evidence>
<keyword evidence="5" id="KW-0479">Metal-binding</keyword>
<evidence type="ECO:0000256" key="3">
    <source>
        <dbReference type="ARBA" id="ARBA00004308"/>
    </source>
</evidence>
<evidence type="ECO:0000256" key="10">
    <source>
        <dbReference type="ARBA" id="ARBA00023136"/>
    </source>
</evidence>
<evidence type="ECO:0000256" key="7">
    <source>
        <dbReference type="ARBA" id="ARBA00022989"/>
    </source>
</evidence>
<dbReference type="GO" id="GO:0005506">
    <property type="term" value="F:iron ion binding"/>
    <property type="evidence" value="ECO:0007669"/>
    <property type="project" value="InterPro"/>
</dbReference>
<evidence type="ECO:0000256" key="2">
    <source>
        <dbReference type="ARBA" id="ARBA00004167"/>
    </source>
</evidence>
<evidence type="ECO:0000256" key="9">
    <source>
        <dbReference type="ARBA" id="ARBA00023004"/>
    </source>
</evidence>
<dbReference type="GO" id="GO:0004656">
    <property type="term" value="F:procollagen-proline 4-dioxygenase activity"/>
    <property type="evidence" value="ECO:0007669"/>
    <property type="project" value="TreeGrafter"/>
</dbReference>
<keyword evidence="10" id="KW-0472">Membrane</keyword>
<evidence type="ECO:0000256" key="6">
    <source>
        <dbReference type="ARBA" id="ARBA00022964"/>
    </source>
</evidence>